<comment type="caution">
    <text evidence="2">The sequence shown here is derived from an EMBL/GenBank/DDBJ whole genome shotgun (WGS) entry which is preliminary data.</text>
</comment>
<accession>A0A7J7REK3</accession>
<evidence type="ECO:0000313" key="3">
    <source>
        <dbReference type="Proteomes" id="UP000585614"/>
    </source>
</evidence>
<feature type="region of interest" description="Disordered" evidence="1">
    <location>
        <begin position="40"/>
        <end position="90"/>
    </location>
</feature>
<organism evidence="2 3">
    <name type="scientific">Rhinolophus ferrumequinum</name>
    <name type="common">Greater horseshoe bat</name>
    <dbReference type="NCBI Taxonomy" id="59479"/>
    <lineage>
        <taxon>Eukaryota</taxon>
        <taxon>Metazoa</taxon>
        <taxon>Chordata</taxon>
        <taxon>Craniata</taxon>
        <taxon>Vertebrata</taxon>
        <taxon>Euteleostomi</taxon>
        <taxon>Mammalia</taxon>
        <taxon>Eutheria</taxon>
        <taxon>Laurasiatheria</taxon>
        <taxon>Chiroptera</taxon>
        <taxon>Yinpterochiroptera</taxon>
        <taxon>Rhinolophoidea</taxon>
        <taxon>Rhinolophidae</taxon>
        <taxon>Rhinolophinae</taxon>
        <taxon>Rhinolophus</taxon>
    </lineage>
</organism>
<name>A0A7J7REK3_RHIFE</name>
<gene>
    <name evidence="2" type="ORF">mRhiFer1_000973</name>
</gene>
<dbReference type="GO" id="GO:0000976">
    <property type="term" value="F:transcription cis-regulatory region binding"/>
    <property type="evidence" value="ECO:0007669"/>
    <property type="project" value="TreeGrafter"/>
</dbReference>
<dbReference type="InterPro" id="IPR051232">
    <property type="entry name" value="ARID/SWI1_ChromRemod"/>
</dbReference>
<feature type="region of interest" description="Disordered" evidence="1">
    <location>
        <begin position="139"/>
        <end position="172"/>
    </location>
</feature>
<dbReference type="GO" id="GO:0005634">
    <property type="term" value="C:nucleus"/>
    <property type="evidence" value="ECO:0007669"/>
    <property type="project" value="TreeGrafter"/>
</dbReference>
<dbReference type="EMBL" id="JACAGC010000027">
    <property type="protein sequence ID" value="KAF6274405.1"/>
    <property type="molecule type" value="Genomic_DNA"/>
</dbReference>
<dbReference type="GO" id="GO:0006357">
    <property type="term" value="P:regulation of transcription by RNA polymerase II"/>
    <property type="evidence" value="ECO:0007669"/>
    <property type="project" value="TreeGrafter"/>
</dbReference>
<feature type="compositionally biased region" description="Low complexity" evidence="1">
    <location>
        <begin position="153"/>
        <end position="170"/>
    </location>
</feature>
<dbReference type="AlphaFoldDB" id="A0A7J7REK3"/>
<sequence>MVNFKLFTKIYDKFFITFLFTNAFLFIFLSANSSDSEELSAGESVTKTQPVKSVSTGMKSHSTKSPARTQSPGKCGKNGDKDPDLKEPSNRLPKVYKWSFQMSDLENMTSAERITILQEKLQEIRKHYLSLKSEVASIDRRRKRLKKKERESAATSSSSSSPSSSSITAAVMLTLAEPSMSSSSQNGMSVECR</sequence>
<proteinExistence type="predicted"/>
<protein>
    <submittedName>
        <fullName evidence="2">AT-rich interaction domain 4B</fullName>
    </submittedName>
</protein>
<evidence type="ECO:0000313" key="2">
    <source>
        <dbReference type="EMBL" id="KAF6274405.1"/>
    </source>
</evidence>
<feature type="compositionally biased region" description="Polar residues" evidence="1">
    <location>
        <begin position="43"/>
        <end position="72"/>
    </location>
</feature>
<dbReference type="Proteomes" id="UP000585614">
    <property type="component" value="Unassembled WGS sequence"/>
</dbReference>
<reference evidence="2 3" key="1">
    <citation type="journal article" date="2020" name="Nature">
        <title>Six reference-quality genomes reveal evolution of bat adaptations.</title>
        <authorList>
            <person name="Jebb D."/>
            <person name="Huang Z."/>
            <person name="Pippel M."/>
            <person name="Hughes G.M."/>
            <person name="Lavrichenko K."/>
            <person name="Devanna P."/>
            <person name="Winkler S."/>
            <person name="Jermiin L.S."/>
            <person name="Skirmuntt E.C."/>
            <person name="Katzourakis A."/>
            <person name="Burkitt-Gray L."/>
            <person name="Ray D.A."/>
            <person name="Sullivan K.A.M."/>
            <person name="Roscito J.G."/>
            <person name="Kirilenko B.M."/>
            <person name="Davalos L.M."/>
            <person name="Corthals A.P."/>
            <person name="Power M.L."/>
            <person name="Jones G."/>
            <person name="Ransome R.D."/>
            <person name="Dechmann D.K.N."/>
            <person name="Locatelli A.G."/>
            <person name="Puechmaille S.J."/>
            <person name="Fedrigo O."/>
            <person name="Jarvis E.D."/>
            <person name="Hiller M."/>
            <person name="Vernes S.C."/>
            <person name="Myers E.W."/>
            <person name="Teeling E.C."/>
        </authorList>
    </citation>
    <scope>NUCLEOTIDE SEQUENCE [LARGE SCALE GENOMIC DNA]</scope>
    <source>
        <strain evidence="2">MRhiFer1</strain>
        <tissue evidence="2">Lung</tissue>
    </source>
</reference>
<dbReference type="PANTHER" id="PTHR13964:SF24">
    <property type="entry name" value="AT-RICH INTERACTIVE DOMAIN-CONTAINING PROTEIN 4B"/>
    <property type="match status" value="1"/>
</dbReference>
<evidence type="ECO:0000256" key="1">
    <source>
        <dbReference type="SAM" id="MobiDB-lite"/>
    </source>
</evidence>
<feature type="compositionally biased region" description="Basic and acidic residues" evidence="1">
    <location>
        <begin position="77"/>
        <end position="89"/>
    </location>
</feature>
<dbReference type="PANTHER" id="PTHR13964">
    <property type="entry name" value="RBP-RELATED"/>
    <property type="match status" value="1"/>
</dbReference>